<feature type="transmembrane region" description="Helical" evidence="1">
    <location>
        <begin position="39"/>
        <end position="62"/>
    </location>
</feature>
<dbReference type="AlphaFoldDB" id="A0A1H5DWR9"/>
<dbReference type="InterPro" id="IPR018649">
    <property type="entry name" value="SHOCT"/>
</dbReference>
<feature type="transmembrane region" description="Helical" evidence="1">
    <location>
        <begin position="6"/>
        <end position="27"/>
    </location>
</feature>
<keyword evidence="1" id="KW-0812">Transmembrane</keyword>
<dbReference type="EMBL" id="FNTV01000001">
    <property type="protein sequence ID" value="SED83345.1"/>
    <property type="molecule type" value="Genomic_DNA"/>
</dbReference>
<protein>
    <submittedName>
        <fullName evidence="3">Short C-terminal domain-containing protein</fullName>
    </submittedName>
</protein>
<evidence type="ECO:0000256" key="1">
    <source>
        <dbReference type="SAM" id="Phobius"/>
    </source>
</evidence>
<keyword evidence="1" id="KW-0472">Membrane</keyword>
<organism evidence="3 4">
    <name type="scientific">Arthrobacter alpinus</name>
    <dbReference type="NCBI Taxonomy" id="656366"/>
    <lineage>
        <taxon>Bacteria</taxon>
        <taxon>Bacillati</taxon>
        <taxon>Actinomycetota</taxon>
        <taxon>Actinomycetes</taxon>
        <taxon>Micrococcales</taxon>
        <taxon>Micrococcaceae</taxon>
        <taxon>Arthrobacter</taxon>
    </lineage>
</organism>
<dbReference type="Proteomes" id="UP000182725">
    <property type="component" value="Unassembled WGS sequence"/>
</dbReference>
<reference evidence="3 4" key="1">
    <citation type="submission" date="2016-10" db="EMBL/GenBank/DDBJ databases">
        <authorList>
            <person name="de Groot N.N."/>
        </authorList>
    </citation>
    <scope>NUCLEOTIDE SEQUENCE [LARGE SCALE GENOMIC DNA]</scope>
    <source>
        <strain evidence="3 4">DSM 22274</strain>
    </source>
</reference>
<sequence length="125" mass="13865">MQFFEVFWSITVAFLFLAYLILLFQIVGDIFRDSSLSGVFKAIWIFFLLVTPYISALIYIIVRGNGMTERAVKAANAAQQQGEEYLRRVAGAHSPVEQIQAAKSLLDAGTITDAEFAQLKAKALA</sequence>
<name>A0A1H5DWR9_9MICC</name>
<proteinExistence type="predicted"/>
<evidence type="ECO:0000313" key="3">
    <source>
        <dbReference type="EMBL" id="SED83345.1"/>
    </source>
</evidence>
<keyword evidence="1" id="KW-1133">Transmembrane helix</keyword>
<gene>
    <name evidence="3" type="ORF">SAMN04489740_0087</name>
</gene>
<dbReference type="Pfam" id="PF09851">
    <property type="entry name" value="SHOCT"/>
    <property type="match status" value="1"/>
</dbReference>
<accession>A0A1H5DWR9</accession>
<dbReference type="RefSeq" id="WP_074709543.1">
    <property type="nucleotide sequence ID" value="NZ_FNTV01000001.1"/>
</dbReference>
<evidence type="ECO:0000259" key="2">
    <source>
        <dbReference type="Pfam" id="PF09851"/>
    </source>
</evidence>
<feature type="domain" description="SHOCT" evidence="2">
    <location>
        <begin position="97"/>
        <end position="124"/>
    </location>
</feature>
<evidence type="ECO:0000313" key="4">
    <source>
        <dbReference type="Proteomes" id="UP000182725"/>
    </source>
</evidence>